<evidence type="ECO:0000256" key="11">
    <source>
        <dbReference type="ARBA" id="ARBA00031900"/>
    </source>
</evidence>
<dbReference type="OrthoDB" id="5423599at2759"/>
<keyword evidence="8" id="KW-0809">Transit peptide</keyword>
<comment type="subcellular location">
    <subcellularLocation>
        <location evidence="1">Mitochondrion matrix</location>
    </subcellularLocation>
</comment>
<evidence type="ECO:0000256" key="7">
    <source>
        <dbReference type="ARBA" id="ARBA00022917"/>
    </source>
</evidence>
<proteinExistence type="inferred from homology"/>
<evidence type="ECO:0000256" key="5">
    <source>
        <dbReference type="ARBA" id="ARBA00022741"/>
    </source>
</evidence>
<dbReference type="Proteomes" id="UP000245383">
    <property type="component" value="Unassembled WGS sequence"/>
</dbReference>
<dbReference type="SUPFAM" id="SSF52954">
    <property type="entry name" value="Class II aaRS ABD-related"/>
    <property type="match status" value="2"/>
</dbReference>
<dbReference type="Gene3D" id="3.30.930.10">
    <property type="entry name" value="Bira Bifunctional Protein, Domain 2"/>
    <property type="match status" value="1"/>
</dbReference>
<dbReference type="InterPro" id="IPR002314">
    <property type="entry name" value="aa-tRNA-synt_IIb"/>
</dbReference>
<dbReference type="InterPro" id="IPR045864">
    <property type="entry name" value="aa-tRNA-synth_II/BPL/LPL"/>
</dbReference>
<name>A0A2T9YYZ7_9FUNG</name>
<dbReference type="SUPFAM" id="SSF55681">
    <property type="entry name" value="Class II aaRS and biotin synthetases"/>
    <property type="match status" value="1"/>
</dbReference>
<dbReference type="GO" id="GO:0006435">
    <property type="term" value="P:threonyl-tRNA aminoacylation"/>
    <property type="evidence" value="ECO:0007669"/>
    <property type="project" value="InterPro"/>
</dbReference>
<dbReference type="Pfam" id="PF03129">
    <property type="entry name" value="HGTP_anticodon"/>
    <property type="match status" value="1"/>
</dbReference>
<evidence type="ECO:0000256" key="10">
    <source>
        <dbReference type="ARBA" id="ARBA00023146"/>
    </source>
</evidence>
<dbReference type="PRINTS" id="PR01047">
    <property type="entry name" value="TRNASYNTHTHR"/>
</dbReference>
<dbReference type="Pfam" id="PF00587">
    <property type="entry name" value="tRNA-synt_2b"/>
    <property type="match status" value="1"/>
</dbReference>
<accession>A0A2T9YYZ7</accession>
<evidence type="ECO:0000256" key="12">
    <source>
        <dbReference type="ARBA" id="ARBA00049515"/>
    </source>
</evidence>
<comment type="caution">
    <text evidence="14">The sequence shown here is derived from an EMBL/GenBank/DDBJ whole genome shotgun (WGS) entry which is preliminary data.</text>
</comment>
<dbReference type="CDD" id="cd00771">
    <property type="entry name" value="ThrRS_core"/>
    <property type="match status" value="1"/>
</dbReference>
<dbReference type="FunFam" id="3.30.930.10:FF:000039">
    <property type="entry name" value="Threonyl-tRNA synthetase, mitochondrial"/>
    <property type="match status" value="1"/>
</dbReference>
<dbReference type="EC" id="6.1.1.3" evidence="3"/>
<feature type="domain" description="Aminoacyl-transfer RNA synthetases class-II family profile" evidence="13">
    <location>
        <begin position="127"/>
        <end position="416"/>
    </location>
</feature>
<evidence type="ECO:0000259" key="13">
    <source>
        <dbReference type="PROSITE" id="PS50862"/>
    </source>
</evidence>
<evidence type="ECO:0000256" key="9">
    <source>
        <dbReference type="ARBA" id="ARBA00023128"/>
    </source>
</evidence>
<comment type="similarity">
    <text evidence="2">Belongs to the class-II aminoacyl-tRNA synthetase family.</text>
</comment>
<dbReference type="EMBL" id="MBFR01000010">
    <property type="protein sequence ID" value="PVU97539.1"/>
    <property type="molecule type" value="Genomic_DNA"/>
</dbReference>
<dbReference type="AlphaFoldDB" id="A0A2T9YYZ7"/>
<keyword evidence="5" id="KW-0547">Nucleotide-binding</keyword>
<dbReference type="PANTHER" id="PTHR11451:SF44">
    <property type="entry name" value="THREONINE--TRNA LIGASE, CHLOROPLASTIC_MITOCHONDRIAL 2"/>
    <property type="match status" value="1"/>
</dbReference>
<organism evidence="14 15">
    <name type="scientific">Smittium simulii</name>
    <dbReference type="NCBI Taxonomy" id="133385"/>
    <lineage>
        <taxon>Eukaryota</taxon>
        <taxon>Fungi</taxon>
        <taxon>Fungi incertae sedis</taxon>
        <taxon>Zoopagomycota</taxon>
        <taxon>Kickxellomycotina</taxon>
        <taxon>Harpellomycetes</taxon>
        <taxon>Harpellales</taxon>
        <taxon>Legeriomycetaceae</taxon>
        <taxon>Smittium</taxon>
    </lineage>
</organism>
<keyword evidence="4" id="KW-0436">Ligase</keyword>
<evidence type="ECO:0000313" key="15">
    <source>
        <dbReference type="Proteomes" id="UP000245383"/>
    </source>
</evidence>
<evidence type="ECO:0000256" key="3">
    <source>
        <dbReference type="ARBA" id="ARBA00013163"/>
    </source>
</evidence>
<reference evidence="14 15" key="1">
    <citation type="journal article" date="2018" name="MBio">
        <title>Comparative Genomics Reveals the Core Gene Toolbox for the Fungus-Insect Symbiosis.</title>
        <authorList>
            <person name="Wang Y."/>
            <person name="Stata M."/>
            <person name="Wang W."/>
            <person name="Stajich J.E."/>
            <person name="White M.M."/>
            <person name="Moncalvo J.M."/>
        </authorList>
    </citation>
    <scope>NUCLEOTIDE SEQUENCE [LARGE SCALE GENOMIC DNA]</scope>
    <source>
        <strain evidence="14 15">SWE-8-4</strain>
    </source>
</reference>
<evidence type="ECO:0000256" key="2">
    <source>
        <dbReference type="ARBA" id="ARBA00008226"/>
    </source>
</evidence>
<dbReference type="InterPro" id="IPR002320">
    <property type="entry name" value="Thr-tRNA-ligase_IIa"/>
</dbReference>
<dbReference type="InterPro" id="IPR006195">
    <property type="entry name" value="aa-tRNA-synth_II"/>
</dbReference>
<evidence type="ECO:0000256" key="6">
    <source>
        <dbReference type="ARBA" id="ARBA00022840"/>
    </source>
</evidence>
<sequence>MGLYIKSIIGNKTKSINLYKLNDYIAVSTQKFLDQTGSIKDTIRIRHASSHFAPSLSKEDLSILDINKDPTLNRIYGISFLNSSDHKEFLETSDRISKIDHRLIGKTQELFMLHKHSPGSPFFLKYGTRIVNRMLDLLRSKYLKYNFDEVITPQIFYNAIWKTSGHLENYSKDMFAVSGMHDKKNDNDKTDSNSLSCTDAHNSNSELAGLKPMNCPGHCLIFASKIRSYRELPLRIADLGPVHRNEPVGTLSGLTRVRRFHQDDGHIFCSLDSVKDEITDQLNMLSEVYSIFKFKNYDLTLSTRPKDKYIGSLDLWDSAESYLKLALNQTKRPWTENTGDGAFYGPKIDVYVQDALGRKHQTATIQLDFQLPKRFKLKYTNKDSKKEEPVIIHRAIFGSIERMVAILSEHYGGRWPFWISPRQALVVPLINNNTHSADEESLNAKIIEYAKLVYNELRGGEIVKVNSVNTTPLYSAESNSSNVESMDQSEIIENLTTKRMNKYRFFVDLKEPTGVGKLGKVAKEARVERYNYLIAVGAKELKNKTVNIRGFNSEDVDQISLVNLKNMFMDLSDKFE</sequence>
<keyword evidence="6" id="KW-0067">ATP-binding</keyword>
<comment type="catalytic activity">
    <reaction evidence="12">
        <text>tRNA(Thr) + L-threonine + ATP = L-threonyl-tRNA(Thr) + AMP + diphosphate + H(+)</text>
        <dbReference type="Rhea" id="RHEA:24624"/>
        <dbReference type="Rhea" id="RHEA-COMP:9670"/>
        <dbReference type="Rhea" id="RHEA-COMP:9704"/>
        <dbReference type="ChEBI" id="CHEBI:15378"/>
        <dbReference type="ChEBI" id="CHEBI:30616"/>
        <dbReference type="ChEBI" id="CHEBI:33019"/>
        <dbReference type="ChEBI" id="CHEBI:57926"/>
        <dbReference type="ChEBI" id="CHEBI:78442"/>
        <dbReference type="ChEBI" id="CHEBI:78534"/>
        <dbReference type="ChEBI" id="CHEBI:456215"/>
        <dbReference type="EC" id="6.1.1.3"/>
    </reaction>
</comment>
<keyword evidence="9" id="KW-0496">Mitochondrion</keyword>
<dbReference type="STRING" id="133385.A0A2T9YYZ7"/>
<keyword evidence="10" id="KW-0030">Aminoacyl-tRNA synthetase</keyword>
<dbReference type="InterPro" id="IPR036621">
    <property type="entry name" value="Anticodon-bd_dom_sf"/>
</dbReference>
<keyword evidence="15" id="KW-1185">Reference proteome</keyword>
<dbReference type="GO" id="GO:0005524">
    <property type="term" value="F:ATP binding"/>
    <property type="evidence" value="ECO:0007669"/>
    <property type="project" value="UniProtKB-KW"/>
</dbReference>
<dbReference type="PROSITE" id="PS50862">
    <property type="entry name" value="AA_TRNA_LIGASE_II"/>
    <property type="match status" value="1"/>
</dbReference>
<evidence type="ECO:0000256" key="8">
    <source>
        <dbReference type="ARBA" id="ARBA00022946"/>
    </source>
</evidence>
<evidence type="ECO:0000256" key="1">
    <source>
        <dbReference type="ARBA" id="ARBA00004305"/>
    </source>
</evidence>
<dbReference type="InterPro" id="IPR004154">
    <property type="entry name" value="Anticodon-bd"/>
</dbReference>
<dbReference type="InterPro" id="IPR033728">
    <property type="entry name" value="ThrRS_core"/>
</dbReference>
<dbReference type="NCBIfam" id="TIGR00418">
    <property type="entry name" value="thrS"/>
    <property type="match status" value="1"/>
</dbReference>
<evidence type="ECO:0000313" key="14">
    <source>
        <dbReference type="EMBL" id="PVU97539.1"/>
    </source>
</evidence>
<dbReference type="GO" id="GO:0005759">
    <property type="term" value="C:mitochondrial matrix"/>
    <property type="evidence" value="ECO:0007669"/>
    <property type="project" value="UniProtKB-SubCell"/>
</dbReference>
<protein>
    <recommendedName>
        <fullName evidence="3">threonine--tRNA ligase</fullName>
        <ecNumber evidence="3">6.1.1.3</ecNumber>
    </recommendedName>
    <alternativeName>
        <fullName evidence="11">Threonyl-tRNA synthetase</fullName>
    </alternativeName>
</protein>
<dbReference type="PANTHER" id="PTHR11451">
    <property type="entry name" value="THREONINE-TRNA LIGASE"/>
    <property type="match status" value="1"/>
</dbReference>
<keyword evidence="7" id="KW-0648">Protein biosynthesis</keyword>
<dbReference type="GO" id="GO:0004829">
    <property type="term" value="F:threonine-tRNA ligase activity"/>
    <property type="evidence" value="ECO:0007669"/>
    <property type="project" value="UniProtKB-EC"/>
</dbReference>
<evidence type="ECO:0000256" key="4">
    <source>
        <dbReference type="ARBA" id="ARBA00022598"/>
    </source>
</evidence>
<dbReference type="Gene3D" id="3.40.50.800">
    <property type="entry name" value="Anticodon-binding domain"/>
    <property type="match status" value="1"/>
</dbReference>
<gene>
    <name evidence="14" type="ORF">BB561_000476</name>
</gene>